<evidence type="ECO:0000256" key="1">
    <source>
        <dbReference type="ARBA" id="ARBA00022723"/>
    </source>
</evidence>
<name>A0A2P2MY53_RHIMU</name>
<dbReference type="PANTHER" id="PTHR10891">
    <property type="entry name" value="EF-HAND CALCIUM-BINDING DOMAIN CONTAINING PROTEIN"/>
    <property type="match status" value="1"/>
</dbReference>
<dbReference type="CDD" id="cd00051">
    <property type="entry name" value="EFh"/>
    <property type="match status" value="2"/>
</dbReference>
<dbReference type="PROSITE" id="PS00018">
    <property type="entry name" value="EF_HAND_1"/>
    <property type="match status" value="3"/>
</dbReference>
<dbReference type="Pfam" id="PF13833">
    <property type="entry name" value="EF-hand_8"/>
    <property type="match status" value="1"/>
</dbReference>
<keyword evidence="3" id="KW-0106">Calcium</keyword>
<dbReference type="InterPro" id="IPR039647">
    <property type="entry name" value="EF_hand_pair_protein_CML-like"/>
</dbReference>
<keyword evidence="1" id="KW-0479">Metal-binding</keyword>
<keyword evidence="2" id="KW-0677">Repeat</keyword>
<organism evidence="6">
    <name type="scientific">Rhizophora mucronata</name>
    <name type="common">Asiatic mangrove</name>
    <dbReference type="NCBI Taxonomy" id="61149"/>
    <lineage>
        <taxon>Eukaryota</taxon>
        <taxon>Viridiplantae</taxon>
        <taxon>Streptophyta</taxon>
        <taxon>Embryophyta</taxon>
        <taxon>Tracheophyta</taxon>
        <taxon>Spermatophyta</taxon>
        <taxon>Magnoliopsida</taxon>
        <taxon>eudicotyledons</taxon>
        <taxon>Gunneridae</taxon>
        <taxon>Pentapetalae</taxon>
        <taxon>rosids</taxon>
        <taxon>fabids</taxon>
        <taxon>Malpighiales</taxon>
        <taxon>Rhizophoraceae</taxon>
        <taxon>Rhizophora</taxon>
    </lineage>
</organism>
<evidence type="ECO:0000256" key="4">
    <source>
        <dbReference type="SAM" id="MobiDB-lite"/>
    </source>
</evidence>
<dbReference type="Pfam" id="PF13499">
    <property type="entry name" value="EF-hand_7"/>
    <property type="match status" value="1"/>
</dbReference>
<dbReference type="InterPro" id="IPR011992">
    <property type="entry name" value="EF-hand-dom_pair"/>
</dbReference>
<dbReference type="SMART" id="SM00054">
    <property type="entry name" value="EFh"/>
    <property type="match status" value="3"/>
</dbReference>
<accession>A0A2P2MY53</accession>
<dbReference type="AlphaFoldDB" id="A0A2P2MY53"/>
<feature type="domain" description="EF-hand" evidence="5">
    <location>
        <begin position="169"/>
        <end position="199"/>
    </location>
</feature>
<evidence type="ECO:0000259" key="5">
    <source>
        <dbReference type="PROSITE" id="PS50222"/>
    </source>
</evidence>
<dbReference type="GO" id="GO:0005509">
    <property type="term" value="F:calcium ion binding"/>
    <property type="evidence" value="ECO:0007669"/>
    <property type="project" value="InterPro"/>
</dbReference>
<dbReference type="InterPro" id="IPR018247">
    <property type="entry name" value="EF_Hand_1_Ca_BS"/>
</dbReference>
<evidence type="ECO:0000256" key="3">
    <source>
        <dbReference type="ARBA" id="ARBA00022837"/>
    </source>
</evidence>
<dbReference type="PROSITE" id="PS50222">
    <property type="entry name" value="EF_HAND_2"/>
    <property type="match status" value="3"/>
</dbReference>
<dbReference type="SUPFAM" id="SSF47473">
    <property type="entry name" value="EF-hand"/>
    <property type="match status" value="1"/>
</dbReference>
<proteinExistence type="predicted"/>
<reference evidence="6" key="1">
    <citation type="submission" date="2018-02" db="EMBL/GenBank/DDBJ databases">
        <title>Rhizophora mucronata_Transcriptome.</title>
        <authorList>
            <person name="Meera S.P."/>
            <person name="Sreeshan A."/>
            <person name="Augustine A."/>
        </authorList>
    </citation>
    <scope>NUCLEOTIDE SEQUENCE</scope>
    <source>
        <tissue evidence="6">Leaf</tissue>
    </source>
</reference>
<feature type="domain" description="EF-hand" evidence="5">
    <location>
        <begin position="63"/>
        <end position="98"/>
    </location>
</feature>
<dbReference type="EMBL" id="GGEC01054654">
    <property type="protein sequence ID" value="MBX35138.1"/>
    <property type="molecule type" value="Transcribed_RNA"/>
</dbReference>
<dbReference type="InterPro" id="IPR002048">
    <property type="entry name" value="EF_hand_dom"/>
</dbReference>
<evidence type="ECO:0000313" key="6">
    <source>
        <dbReference type="EMBL" id="MBX35138.1"/>
    </source>
</evidence>
<feature type="domain" description="EF-hand" evidence="5">
    <location>
        <begin position="99"/>
        <end position="134"/>
    </location>
</feature>
<dbReference type="FunFam" id="1.10.238.10:FF:000003">
    <property type="entry name" value="Calmodulin A"/>
    <property type="match status" value="1"/>
</dbReference>
<dbReference type="Gene3D" id="1.10.238.10">
    <property type="entry name" value="EF-hand"/>
    <property type="match status" value="2"/>
</dbReference>
<sequence length="199" mass="22410">MATHEINVLKASKWFSNKGLRLSFQRRRSESTCSRKALANCSTSKVDSPNSPNSPLTPPKSASREEKLEEVFRYFDGNGDGKISAVELRAYFGSIGEYMSYEDAQGVIKEHDTDGDDLLDFEDFLRLMKRGADNEDLKQAFEMFQLEKGDGCITPGGLQRMLQRLGDERSLDDCVAMINVFDSNGDGVLDFHEFHQMMA</sequence>
<feature type="region of interest" description="Disordered" evidence="4">
    <location>
        <begin position="39"/>
        <end position="64"/>
    </location>
</feature>
<evidence type="ECO:0000256" key="2">
    <source>
        <dbReference type="ARBA" id="ARBA00022737"/>
    </source>
</evidence>
<protein>
    <submittedName>
        <fullName evidence="6">Calmodulin</fullName>
    </submittedName>
</protein>